<reference evidence="1 2" key="1">
    <citation type="submission" date="2018-11" db="EMBL/GenBank/DDBJ databases">
        <title>Sequencing the genomes of 1000 actinobacteria strains.</title>
        <authorList>
            <person name="Klenk H.-P."/>
        </authorList>
    </citation>
    <scope>NUCLEOTIDE SEQUENCE [LARGE SCALE GENOMIC DNA]</scope>
    <source>
        <strain evidence="1 2">DSM 13521</strain>
    </source>
</reference>
<gene>
    <name evidence="1" type="ORF">EDD28_2688</name>
</gene>
<comment type="caution">
    <text evidence="1">The sequence shown here is derived from an EMBL/GenBank/DDBJ whole genome shotgun (WGS) entry which is preliminary data.</text>
</comment>
<keyword evidence="2" id="KW-1185">Reference proteome</keyword>
<organism evidence="1 2">
    <name type="scientific">Salana multivorans</name>
    <dbReference type="NCBI Taxonomy" id="120377"/>
    <lineage>
        <taxon>Bacteria</taxon>
        <taxon>Bacillati</taxon>
        <taxon>Actinomycetota</taxon>
        <taxon>Actinomycetes</taxon>
        <taxon>Micrococcales</taxon>
        <taxon>Beutenbergiaceae</taxon>
        <taxon>Salana</taxon>
    </lineage>
</organism>
<dbReference type="SUPFAM" id="SSF109854">
    <property type="entry name" value="DinB/YfiT-like putative metalloenzymes"/>
    <property type="match status" value="1"/>
</dbReference>
<dbReference type="AlphaFoldDB" id="A0A3N2D0G8"/>
<accession>A0A3N2D0G8</accession>
<dbReference type="Pfam" id="PF04978">
    <property type="entry name" value="MST"/>
    <property type="match status" value="1"/>
</dbReference>
<dbReference type="InterPro" id="IPR034660">
    <property type="entry name" value="DinB/YfiT-like"/>
</dbReference>
<name>A0A3N2D0G8_9MICO</name>
<dbReference type="Proteomes" id="UP000275356">
    <property type="component" value="Unassembled WGS sequence"/>
</dbReference>
<protein>
    <submittedName>
        <fullName evidence="1">Uncharacterized protein DUF664</fullName>
    </submittedName>
</protein>
<evidence type="ECO:0000313" key="2">
    <source>
        <dbReference type="Proteomes" id="UP000275356"/>
    </source>
</evidence>
<evidence type="ECO:0000313" key="1">
    <source>
        <dbReference type="EMBL" id="ROR93280.1"/>
    </source>
</evidence>
<dbReference type="Gene3D" id="1.20.120.450">
    <property type="entry name" value="dinb family like domain"/>
    <property type="match status" value="1"/>
</dbReference>
<sequence length="178" mass="19653">MTTPLDDQGRPDPEPSADEVRTLTQFLAFQRATLAWKTDGLDDAGLAATLPPSTMTLGGMLGHLAWVEDYWFATVLLGDEPAPRWRGTDWRADPDADWHVGLPGDEVRALWREAVAASDAIVARVLAGPDGLDRLAVVARHDRRVSLRWILVHMIEEYARHNGHADLLREAIDGTTGE</sequence>
<dbReference type="RefSeq" id="WP_123740262.1">
    <property type="nucleotide sequence ID" value="NZ_RKHQ01000002.1"/>
</dbReference>
<proteinExistence type="predicted"/>
<dbReference type="EMBL" id="RKHQ01000002">
    <property type="protein sequence ID" value="ROR93280.1"/>
    <property type="molecule type" value="Genomic_DNA"/>
</dbReference>
<dbReference type="InterPro" id="IPR007061">
    <property type="entry name" value="MST-like"/>
</dbReference>
<dbReference type="OrthoDB" id="4548523at2"/>